<evidence type="ECO:0000313" key="8">
    <source>
        <dbReference type="EMBL" id="CAF4856971.1"/>
    </source>
</evidence>
<reference evidence="8" key="1">
    <citation type="submission" date="2021-02" db="EMBL/GenBank/DDBJ databases">
        <authorList>
            <person name="Nowell W R."/>
        </authorList>
    </citation>
    <scope>NUCLEOTIDE SEQUENCE</scope>
</reference>
<sequence>ISYVNTRHLTHDDRLLSSATLRRRLHELARGTDKDKRLTGMVIHDDAAYALRNDPSYQQTNDVKGQIRFLEDLDKIEKQKKDKLEQEKIFRAAKSRSKTNDPEAVKLKQKAKEMQQAQFEEQRQKEANETALAAIGKPKKRKLEESTNHPHPTTTTASNGPEQISPMQPSPSSSVIANSTHPHPKKVYFY</sequence>
<comment type="caution">
    <text evidence="8">The sequence shown here is derived from an EMBL/GenBank/DDBJ whole genome shotgun (WGS) entry which is preliminary data.</text>
</comment>
<feature type="compositionally biased region" description="Low complexity" evidence="6">
    <location>
        <begin position="165"/>
        <end position="174"/>
    </location>
</feature>
<evidence type="ECO:0000313" key="10">
    <source>
        <dbReference type="Proteomes" id="UP000681720"/>
    </source>
</evidence>
<dbReference type="GO" id="GO:0005669">
    <property type="term" value="C:transcription factor TFIID complex"/>
    <property type="evidence" value="ECO:0007669"/>
    <property type="project" value="InterPro"/>
</dbReference>
<dbReference type="InterPro" id="IPR045144">
    <property type="entry name" value="TAF4"/>
</dbReference>
<dbReference type="PANTHER" id="PTHR15138:SF14">
    <property type="entry name" value="TRANSCRIPTION INITIATION FACTOR TFIID SUBUNIT 4"/>
    <property type="match status" value="1"/>
</dbReference>
<comment type="similarity">
    <text evidence="2">Belongs to the TAF4 family.</text>
</comment>
<feature type="non-terminal residue" evidence="8">
    <location>
        <position position="1"/>
    </location>
</feature>
<evidence type="ECO:0000256" key="3">
    <source>
        <dbReference type="ARBA" id="ARBA00023015"/>
    </source>
</evidence>
<name>A0A8S3BVG7_9BILA</name>
<dbReference type="GO" id="GO:0003677">
    <property type="term" value="F:DNA binding"/>
    <property type="evidence" value="ECO:0007669"/>
    <property type="project" value="TreeGrafter"/>
</dbReference>
<evidence type="ECO:0000313" key="9">
    <source>
        <dbReference type="EMBL" id="CAF4890829.1"/>
    </source>
</evidence>
<dbReference type="GO" id="GO:0006367">
    <property type="term" value="P:transcription initiation at RNA polymerase II promoter"/>
    <property type="evidence" value="ECO:0007669"/>
    <property type="project" value="TreeGrafter"/>
</dbReference>
<feature type="region of interest" description="Disordered" evidence="6">
    <location>
        <begin position="90"/>
        <end position="190"/>
    </location>
</feature>
<dbReference type="EMBL" id="CAJOBJ010163912">
    <property type="protein sequence ID" value="CAF4856971.1"/>
    <property type="molecule type" value="Genomic_DNA"/>
</dbReference>
<dbReference type="Proteomes" id="UP000676336">
    <property type="component" value="Unassembled WGS sequence"/>
</dbReference>
<dbReference type="PANTHER" id="PTHR15138">
    <property type="entry name" value="TRANSCRIPTION INITIATION FACTOR TFIID SUBUNIT 4"/>
    <property type="match status" value="1"/>
</dbReference>
<organism evidence="8 10">
    <name type="scientific">Rotaria magnacalcarata</name>
    <dbReference type="NCBI Taxonomy" id="392030"/>
    <lineage>
        <taxon>Eukaryota</taxon>
        <taxon>Metazoa</taxon>
        <taxon>Spiralia</taxon>
        <taxon>Gnathifera</taxon>
        <taxon>Rotifera</taxon>
        <taxon>Eurotatoria</taxon>
        <taxon>Bdelloidea</taxon>
        <taxon>Philodinida</taxon>
        <taxon>Philodinidae</taxon>
        <taxon>Rotaria</taxon>
    </lineage>
</organism>
<dbReference type="Pfam" id="PF05236">
    <property type="entry name" value="TAF4"/>
    <property type="match status" value="1"/>
</dbReference>
<evidence type="ECO:0000256" key="1">
    <source>
        <dbReference type="ARBA" id="ARBA00004123"/>
    </source>
</evidence>
<evidence type="ECO:0000259" key="7">
    <source>
        <dbReference type="Pfam" id="PF05236"/>
    </source>
</evidence>
<accession>A0A8S3BVG7</accession>
<evidence type="ECO:0000256" key="6">
    <source>
        <dbReference type="SAM" id="MobiDB-lite"/>
    </source>
</evidence>
<evidence type="ECO:0000256" key="2">
    <source>
        <dbReference type="ARBA" id="ARBA00006178"/>
    </source>
</evidence>
<protein>
    <recommendedName>
        <fullName evidence="7">Transcription initiation factor TFIID component TAF4 C-terminal domain-containing protein</fullName>
    </recommendedName>
</protein>
<feature type="domain" description="Transcription initiation factor TFIID component TAF4 C-terminal" evidence="7">
    <location>
        <begin position="51"/>
        <end position="162"/>
    </location>
</feature>
<evidence type="ECO:0000256" key="5">
    <source>
        <dbReference type="ARBA" id="ARBA00023242"/>
    </source>
</evidence>
<keyword evidence="3" id="KW-0805">Transcription regulation</keyword>
<keyword evidence="5" id="KW-0539">Nucleus</keyword>
<comment type="subcellular location">
    <subcellularLocation>
        <location evidence="1">Nucleus</location>
    </subcellularLocation>
</comment>
<dbReference type="EMBL" id="CAJOBI010171480">
    <property type="protein sequence ID" value="CAF4890829.1"/>
    <property type="molecule type" value="Genomic_DNA"/>
</dbReference>
<feature type="compositionally biased region" description="Basic and acidic residues" evidence="6">
    <location>
        <begin position="98"/>
        <end position="113"/>
    </location>
</feature>
<dbReference type="GO" id="GO:0016251">
    <property type="term" value="F:RNA polymerase II general transcription initiation factor activity"/>
    <property type="evidence" value="ECO:0007669"/>
    <property type="project" value="TreeGrafter"/>
</dbReference>
<gene>
    <name evidence="8" type="ORF">GIL414_LOCUS49690</name>
    <name evidence="9" type="ORF">SMN809_LOCUS51267</name>
</gene>
<evidence type="ECO:0000256" key="4">
    <source>
        <dbReference type="ARBA" id="ARBA00023163"/>
    </source>
</evidence>
<proteinExistence type="inferred from homology"/>
<keyword evidence="4" id="KW-0804">Transcription</keyword>
<dbReference type="InterPro" id="IPR007900">
    <property type="entry name" value="TAF4_C"/>
</dbReference>
<feature type="compositionally biased region" description="Polar residues" evidence="6">
    <location>
        <begin position="149"/>
        <end position="162"/>
    </location>
</feature>
<dbReference type="AlphaFoldDB" id="A0A8S3BVG7"/>
<dbReference type="Proteomes" id="UP000681720">
    <property type="component" value="Unassembled WGS sequence"/>
</dbReference>